<dbReference type="OrthoDB" id="8941324at2759"/>
<dbReference type="FunFam" id="2.60.40.10:FF:001361">
    <property type="entry name" value="T-cell surface glycoprotein CD3 delta chain"/>
    <property type="match status" value="1"/>
</dbReference>
<evidence type="ECO:0000256" key="12">
    <source>
        <dbReference type="ARBA" id="ARBA00023170"/>
    </source>
</evidence>
<dbReference type="GO" id="GO:0007166">
    <property type="term" value="P:cell surface receptor signaling pathway"/>
    <property type="evidence" value="ECO:0007669"/>
    <property type="project" value="InterPro"/>
</dbReference>
<dbReference type="GO" id="GO:0045059">
    <property type="term" value="P:positive thymic T cell selection"/>
    <property type="evidence" value="ECO:0007669"/>
    <property type="project" value="TreeGrafter"/>
</dbReference>
<dbReference type="SUPFAM" id="SSF48726">
    <property type="entry name" value="Immunoglobulin"/>
    <property type="match status" value="1"/>
</dbReference>
<evidence type="ECO:0000313" key="20">
    <source>
        <dbReference type="Proteomes" id="UP000527355"/>
    </source>
</evidence>
<dbReference type="InterPro" id="IPR036179">
    <property type="entry name" value="Ig-like_dom_sf"/>
</dbReference>
<dbReference type="GO" id="GO:0009897">
    <property type="term" value="C:external side of plasma membrane"/>
    <property type="evidence" value="ECO:0007669"/>
    <property type="project" value="TreeGrafter"/>
</dbReference>
<evidence type="ECO:0000256" key="2">
    <source>
        <dbReference type="ARBA" id="ARBA00014256"/>
    </source>
</evidence>
<dbReference type="Pfam" id="PF16680">
    <property type="entry name" value="Ig_4"/>
    <property type="match status" value="1"/>
</dbReference>
<dbReference type="InterPro" id="IPR032052">
    <property type="entry name" value="Ig_4"/>
</dbReference>
<dbReference type="InterPro" id="IPR013783">
    <property type="entry name" value="Ig-like_fold"/>
</dbReference>
<evidence type="ECO:0000256" key="6">
    <source>
        <dbReference type="ARBA" id="ARBA00022729"/>
    </source>
</evidence>
<comment type="caution">
    <text evidence="19">The sequence shown here is derived from an EMBL/GenBank/DDBJ whole genome shotgun (WGS) entry which is preliminary data.</text>
</comment>
<dbReference type="Gene3D" id="2.60.40.10">
    <property type="entry name" value="Immunoglobulins"/>
    <property type="match status" value="1"/>
</dbReference>
<dbReference type="Gene3D" id="1.10.287.770">
    <property type="entry name" value="YojJ-like"/>
    <property type="match status" value="1"/>
</dbReference>
<evidence type="ECO:0000313" key="19">
    <source>
        <dbReference type="EMBL" id="KAF6324237.1"/>
    </source>
</evidence>
<dbReference type="AlphaFoldDB" id="A0A7J7VGA2"/>
<sequence>MACSRFLAGLVLAALLSHVSPFRKFVEELEDKVVLNCTGITWLEGTTGIKLQDNQSLDLGSRILDPRGVYLCNETQAQGNIYTLQVYYRMCQNCVELDPTTLAGIIVTDVIATLLLALGVYCFAGHETGRLPRAADTQALLRNDQLYQPLRDRNDAQYSHLGESWPRSR</sequence>
<dbReference type="Pfam" id="PF02189">
    <property type="entry name" value="ITAM"/>
    <property type="match status" value="1"/>
</dbReference>
<keyword evidence="8 16" id="KW-1133">Transmembrane helix</keyword>
<dbReference type="EMBL" id="JABWUV010000010">
    <property type="protein sequence ID" value="KAF6324237.1"/>
    <property type="molecule type" value="Genomic_DNA"/>
</dbReference>
<comment type="subcellular location">
    <subcellularLocation>
        <location evidence="1">Cell membrane</location>
        <topology evidence="1">Single-pass type I membrane protein</topology>
    </subcellularLocation>
</comment>
<keyword evidence="11" id="KW-1015">Disulfide bond</keyword>
<evidence type="ECO:0000256" key="11">
    <source>
        <dbReference type="ARBA" id="ARBA00023157"/>
    </source>
</evidence>
<evidence type="ECO:0000256" key="3">
    <source>
        <dbReference type="ARBA" id="ARBA00022475"/>
    </source>
</evidence>
<feature type="signal peptide" evidence="17">
    <location>
        <begin position="1"/>
        <end position="21"/>
    </location>
</feature>
<dbReference type="GO" id="GO:0042105">
    <property type="term" value="C:alpha-beta T cell receptor complex"/>
    <property type="evidence" value="ECO:0007669"/>
    <property type="project" value="UniProtKB-ARBA"/>
</dbReference>
<keyword evidence="5 16" id="KW-0812">Transmembrane</keyword>
<evidence type="ECO:0000256" key="13">
    <source>
        <dbReference type="ARBA" id="ARBA00023180"/>
    </source>
</evidence>
<keyword evidence="12" id="KW-0675">Receptor</keyword>
<name>A0A7J7VGA2_MYOMY</name>
<evidence type="ECO:0000256" key="7">
    <source>
        <dbReference type="ARBA" id="ARBA00022859"/>
    </source>
</evidence>
<keyword evidence="10 16" id="KW-0472">Membrane</keyword>
<keyword evidence="7" id="KW-0391">Immunity</keyword>
<proteinExistence type="predicted"/>
<evidence type="ECO:0000256" key="10">
    <source>
        <dbReference type="ARBA" id="ARBA00023136"/>
    </source>
</evidence>
<keyword evidence="3" id="KW-1003">Cell membrane</keyword>
<dbReference type="Proteomes" id="UP000527355">
    <property type="component" value="Unassembled WGS sequence"/>
</dbReference>
<evidence type="ECO:0000256" key="16">
    <source>
        <dbReference type="SAM" id="Phobius"/>
    </source>
</evidence>
<keyword evidence="13" id="KW-0325">Glycoprotein</keyword>
<evidence type="ECO:0000256" key="14">
    <source>
        <dbReference type="ARBA" id="ARBA00030628"/>
    </source>
</evidence>
<evidence type="ECO:0000259" key="18">
    <source>
        <dbReference type="Pfam" id="PF16680"/>
    </source>
</evidence>
<gene>
    <name evidence="19" type="ORF">mMyoMyo1_002436</name>
</gene>
<evidence type="ECO:0000256" key="17">
    <source>
        <dbReference type="SAM" id="SignalP"/>
    </source>
</evidence>
<dbReference type="InterPro" id="IPR003110">
    <property type="entry name" value="Phos_immunorcpt_sig_ITAM"/>
</dbReference>
<evidence type="ECO:0000256" key="1">
    <source>
        <dbReference type="ARBA" id="ARBA00004251"/>
    </source>
</evidence>
<comment type="subunit">
    <text evidence="15">The TCR-CD3 complex is composed of a CD3D/CD3E and a CD3G/CD3E heterodimers that preferentially associate with TCRalpha and TCRbeta, respectively, to form TCRalpha/CD3E/CD3G and TCRbeta/CD3G/CD3E trimers. In turn, the hexamer interacts with CD3Z homodimer to form the TCR-CD3 complex. Alternatively, TCRalpha and TCRbeta can be replaced by TCRgamma and TCRdelta. Interacts with coreceptors CD4 and CD8.</text>
</comment>
<dbReference type="PANTHER" id="PTHR10570:SF5">
    <property type="entry name" value="T-CELL SURFACE GLYCOPROTEIN CD3 DELTA CHAIN"/>
    <property type="match status" value="1"/>
</dbReference>
<reference evidence="19 20" key="1">
    <citation type="journal article" date="2020" name="Nature">
        <title>Six reference-quality genomes reveal evolution of bat adaptations.</title>
        <authorList>
            <person name="Jebb D."/>
            <person name="Huang Z."/>
            <person name="Pippel M."/>
            <person name="Hughes G.M."/>
            <person name="Lavrichenko K."/>
            <person name="Devanna P."/>
            <person name="Winkler S."/>
            <person name="Jermiin L.S."/>
            <person name="Skirmuntt E.C."/>
            <person name="Katzourakis A."/>
            <person name="Burkitt-Gray L."/>
            <person name="Ray D.A."/>
            <person name="Sullivan K.A.M."/>
            <person name="Roscito J.G."/>
            <person name="Kirilenko B.M."/>
            <person name="Davalos L.M."/>
            <person name="Corthals A.P."/>
            <person name="Power M.L."/>
            <person name="Jones G."/>
            <person name="Ransome R.D."/>
            <person name="Dechmann D.K.N."/>
            <person name="Locatelli A.G."/>
            <person name="Puechmaille S.J."/>
            <person name="Fedrigo O."/>
            <person name="Jarvis E.D."/>
            <person name="Hiller M."/>
            <person name="Vernes S.C."/>
            <person name="Myers E.W."/>
            <person name="Teeling E.C."/>
        </authorList>
    </citation>
    <scope>NUCLEOTIDE SEQUENCE [LARGE SCALE GENOMIC DNA]</scope>
    <source>
        <strain evidence="19">MMyoMyo1</strain>
        <tissue evidence="19">Flight muscle</tissue>
    </source>
</reference>
<dbReference type="GO" id="GO:0002250">
    <property type="term" value="P:adaptive immune response"/>
    <property type="evidence" value="ECO:0007669"/>
    <property type="project" value="UniProtKB-KW"/>
</dbReference>
<evidence type="ECO:0000256" key="9">
    <source>
        <dbReference type="ARBA" id="ARBA00023130"/>
    </source>
</evidence>
<evidence type="ECO:0000256" key="5">
    <source>
        <dbReference type="ARBA" id="ARBA00022692"/>
    </source>
</evidence>
<organism evidence="19 20">
    <name type="scientific">Myotis myotis</name>
    <name type="common">Greater mouse-eared bat</name>
    <name type="synonym">Vespertilio myotis</name>
    <dbReference type="NCBI Taxonomy" id="51298"/>
    <lineage>
        <taxon>Eukaryota</taxon>
        <taxon>Metazoa</taxon>
        <taxon>Chordata</taxon>
        <taxon>Craniata</taxon>
        <taxon>Vertebrata</taxon>
        <taxon>Euteleostomi</taxon>
        <taxon>Mammalia</taxon>
        <taxon>Eutheria</taxon>
        <taxon>Laurasiatheria</taxon>
        <taxon>Chiroptera</taxon>
        <taxon>Yangochiroptera</taxon>
        <taxon>Vespertilionidae</taxon>
        <taxon>Myotis</taxon>
    </lineage>
</organism>
<dbReference type="SMART" id="SM00077">
    <property type="entry name" value="ITAM"/>
    <property type="match status" value="1"/>
</dbReference>
<dbReference type="VEuPathDB" id="HostDB:GeneID_118664240"/>
<feature type="chain" id="PRO_5029555461" description="T-cell surface glycoprotein CD3 delta chain" evidence="17">
    <location>
        <begin position="22"/>
        <end position="169"/>
    </location>
</feature>
<evidence type="ECO:0000256" key="15">
    <source>
        <dbReference type="ARBA" id="ARBA00047083"/>
    </source>
</evidence>
<feature type="domain" description="CD3 gamma/delta subunit Ig-like" evidence="18">
    <location>
        <begin position="30"/>
        <end position="97"/>
    </location>
</feature>
<evidence type="ECO:0000256" key="8">
    <source>
        <dbReference type="ARBA" id="ARBA00022989"/>
    </source>
</evidence>
<dbReference type="PROSITE" id="PS51055">
    <property type="entry name" value="ITAM_1"/>
    <property type="match status" value="1"/>
</dbReference>
<keyword evidence="6 17" id="KW-0732">Signal</keyword>
<protein>
    <recommendedName>
        <fullName evidence="2">T-cell surface glycoprotein CD3 delta chain</fullName>
    </recommendedName>
    <alternativeName>
        <fullName evidence="14">T-cell receptor T3 delta chain</fullName>
    </alternativeName>
</protein>
<accession>A0A7J7VGA2</accession>
<dbReference type="PANTHER" id="PTHR10570">
    <property type="entry name" value="T-CELL SURFACE GLYCOPROTEIN CD3 GAMMA CHAIN / DELTA CHAIN"/>
    <property type="match status" value="1"/>
</dbReference>
<evidence type="ECO:0000256" key="4">
    <source>
        <dbReference type="ARBA" id="ARBA00022553"/>
    </source>
</evidence>
<dbReference type="InterPro" id="IPR015484">
    <property type="entry name" value="CD3_esu/gsu/dsu"/>
</dbReference>
<feature type="transmembrane region" description="Helical" evidence="16">
    <location>
        <begin position="102"/>
        <end position="124"/>
    </location>
</feature>
<keyword evidence="9" id="KW-1064">Adaptive immunity</keyword>
<dbReference type="GO" id="GO:0004888">
    <property type="term" value="F:transmembrane signaling receptor activity"/>
    <property type="evidence" value="ECO:0007669"/>
    <property type="project" value="InterPro"/>
</dbReference>
<keyword evidence="4" id="KW-0597">Phosphoprotein</keyword>
<keyword evidence="20" id="KW-1185">Reference proteome</keyword>